<dbReference type="PANTHER" id="PTHR45614:SF285">
    <property type="entry name" value="TRANSCRIPTION FACTOR MYB98"/>
    <property type="match status" value="1"/>
</dbReference>
<sequence length="464" mass="52122">MGRAGGGVETSRRAAGWEIFCGVEFAPRDAGGGCDVMPFDSYVQHNGHQEIHLVDHPFNNVTDGHEYYSPSAGGSFLPFATYYDLGHEYYHQGGEKDAVVVDRASPTIRKASPHLPLFTPKSEVSHLIGGGVVGSYKAFEMNSRLIRRKRASGKSLKKANVVKGQWTLEEDRKLVKLVEQFGLRKWSHIAQILPGRVGKQCRERWHNHLRPNIKKDTWSEEEDIVLIQTHKEVGNKWAEIAKHLPGRTENSIKNHWNATKRRQFARRRSRASSKNPKSGTLLQNYIKSLGIGPIKSSVRQAPSESTVVSSSSPASTQKLSEVNGKIWPDSNPSNQMDTQGILTMDENTYIQTNSCEELLVSIYDDLCLDMCDHLFETKDEAPYQVYNIDDDVDMNYIFNHIEYANKIGNEIDMEMAWDDDVLQDDESAGSSPLETPAGLAQINTVHVKEEMDLIEMVTRTQSCG</sequence>
<accession>A0A0D3GD58</accession>
<feature type="domain" description="Myb-like" evidence="5">
    <location>
        <begin position="158"/>
        <end position="209"/>
    </location>
</feature>
<feature type="domain" description="HTH myb-type" evidence="6">
    <location>
        <begin position="214"/>
        <end position="264"/>
    </location>
</feature>
<dbReference type="SUPFAM" id="SSF46689">
    <property type="entry name" value="Homeodomain-like"/>
    <property type="match status" value="1"/>
</dbReference>
<dbReference type="Gene3D" id="1.10.10.60">
    <property type="entry name" value="Homeodomain-like"/>
    <property type="match status" value="2"/>
</dbReference>
<evidence type="ECO:0000256" key="4">
    <source>
        <dbReference type="SAM" id="MobiDB-lite"/>
    </source>
</evidence>
<evidence type="ECO:0000256" key="1">
    <source>
        <dbReference type="ARBA" id="ARBA00004123"/>
    </source>
</evidence>
<dbReference type="GO" id="GO:0000981">
    <property type="term" value="F:DNA-binding transcription factor activity, RNA polymerase II-specific"/>
    <property type="evidence" value="ECO:0007669"/>
    <property type="project" value="TreeGrafter"/>
</dbReference>
<evidence type="ECO:0000313" key="8">
    <source>
        <dbReference type="Proteomes" id="UP000026960"/>
    </source>
</evidence>
<reference evidence="7" key="2">
    <citation type="submission" date="2015-03" db="UniProtKB">
        <authorList>
            <consortium name="EnsemblPlants"/>
        </authorList>
    </citation>
    <scope>IDENTIFICATION</scope>
</reference>
<dbReference type="PROSITE" id="PS51294">
    <property type="entry name" value="HTH_MYB"/>
    <property type="match status" value="2"/>
</dbReference>
<dbReference type="EnsemblPlants" id="OBART06G04170.1">
    <property type="protein sequence ID" value="OBART06G04170.1"/>
    <property type="gene ID" value="OBART06G04170"/>
</dbReference>
<dbReference type="FunFam" id="1.10.10.60:FF:000381">
    <property type="entry name" value="Transcription factor MYB119"/>
    <property type="match status" value="1"/>
</dbReference>
<feature type="domain" description="Myb-like" evidence="5">
    <location>
        <begin position="210"/>
        <end position="260"/>
    </location>
</feature>
<proteinExistence type="predicted"/>
<dbReference type="GO" id="GO:0005634">
    <property type="term" value="C:nucleus"/>
    <property type="evidence" value="ECO:0007669"/>
    <property type="project" value="UniProtKB-SubCell"/>
</dbReference>
<keyword evidence="3" id="KW-0238">DNA-binding</keyword>
<dbReference type="GO" id="GO:0000978">
    <property type="term" value="F:RNA polymerase II cis-regulatory region sequence-specific DNA binding"/>
    <property type="evidence" value="ECO:0007669"/>
    <property type="project" value="TreeGrafter"/>
</dbReference>
<evidence type="ECO:0000256" key="2">
    <source>
        <dbReference type="ARBA" id="ARBA00022737"/>
    </source>
</evidence>
<dbReference type="InterPro" id="IPR001005">
    <property type="entry name" value="SANT/Myb"/>
</dbReference>
<dbReference type="Gramene" id="OBART06G04170.1">
    <property type="protein sequence ID" value="OBART06G04170.1"/>
    <property type="gene ID" value="OBART06G04170"/>
</dbReference>
<name>A0A0D3GD58_9ORYZ</name>
<dbReference type="SMART" id="SM00717">
    <property type="entry name" value="SANT"/>
    <property type="match status" value="2"/>
</dbReference>
<dbReference type="InterPro" id="IPR017930">
    <property type="entry name" value="Myb_dom"/>
</dbReference>
<feature type="region of interest" description="Disordered" evidence="4">
    <location>
        <begin position="259"/>
        <end position="278"/>
    </location>
</feature>
<feature type="domain" description="HTH myb-type" evidence="6">
    <location>
        <begin position="158"/>
        <end position="213"/>
    </location>
</feature>
<dbReference type="PROSITE" id="PS50090">
    <property type="entry name" value="MYB_LIKE"/>
    <property type="match status" value="2"/>
</dbReference>
<dbReference type="Proteomes" id="UP000026960">
    <property type="component" value="Chromosome 6"/>
</dbReference>
<keyword evidence="8" id="KW-1185">Reference proteome</keyword>
<evidence type="ECO:0000259" key="5">
    <source>
        <dbReference type="PROSITE" id="PS50090"/>
    </source>
</evidence>
<dbReference type="PANTHER" id="PTHR45614">
    <property type="entry name" value="MYB PROTEIN-RELATED"/>
    <property type="match status" value="1"/>
</dbReference>
<dbReference type="Pfam" id="PF13921">
    <property type="entry name" value="Myb_DNA-bind_6"/>
    <property type="match status" value="1"/>
</dbReference>
<protein>
    <submittedName>
        <fullName evidence="7">Uncharacterized protein</fullName>
    </submittedName>
</protein>
<organism evidence="7">
    <name type="scientific">Oryza barthii</name>
    <dbReference type="NCBI Taxonomy" id="65489"/>
    <lineage>
        <taxon>Eukaryota</taxon>
        <taxon>Viridiplantae</taxon>
        <taxon>Streptophyta</taxon>
        <taxon>Embryophyta</taxon>
        <taxon>Tracheophyta</taxon>
        <taxon>Spermatophyta</taxon>
        <taxon>Magnoliopsida</taxon>
        <taxon>Liliopsida</taxon>
        <taxon>Poales</taxon>
        <taxon>Poaceae</taxon>
        <taxon>BOP clade</taxon>
        <taxon>Oryzoideae</taxon>
        <taxon>Oryzeae</taxon>
        <taxon>Oryzinae</taxon>
        <taxon>Oryza</taxon>
    </lineage>
</organism>
<dbReference type="PaxDb" id="65489-OBART06G04170.1"/>
<evidence type="ECO:0000259" key="6">
    <source>
        <dbReference type="PROSITE" id="PS51294"/>
    </source>
</evidence>
<dbReference type="InterPro" id="IPR050560">
    <property type="entry name" value="MYB_TF"/>
</dbReference>
<dbReference type="AlphaFoldDB" id="A0A0D3GD58"/>
<dbReference type="CDD" id="cd00167">
    <property type="entry name" value="SANT"/>
    <property type="match status" value="2"/>
</dbReference>
<dbReference type="eggNOG" id="KOG0048">
    <property type="taxonomic scope" value="Eukaryota"/>
</dbReference>
<keyword evidence="2" id="KW-0677">Repeat</keyword>
<comment type="subcellular location">
    <subcellularLocation>
        <location evidence="1">Nucleus</location>
    </subcellularLocation>
</comment>
<evidence type="ECO:0000313" key="7">
    <source>
        <dbReference type="EnsemblPlants" id="OBART06G04170.1"/>
    </source>
</evidence>
<dbReference type="FunFam" id="1.10.10.60:FF:000010">
    <property type="entry name" value="Transcriptional activator Myb isoform A"/>
    <property type="match status" value="1"/>
</dbReference>
<dbReference type="InterPro" id="IPR009057">
    <property type="entry name" value="Homeodomain-like_sf"/>
</dbReference>
<evidence type="ECO:0000256" key="3">
    <source>
        <dbReference type="ARBA" id="ARBA00023125"/>
    </source>
</evidence>
<dbReference type="STRING" id="65489.A0A0D3GD58"/>
<feature type="compositionally biased region" description="Basic residues" evidence="4">
    <location>
        <begin position="259"/>
        <end position="271"/>
    </location>
</feature>
<reference evidence="7" key="1">
    <citation type="journal article" date="2009" name="Rice">
        <title>De Novo Next Generation Sequencing of Plant Genomes.</title>
        <authorList>
            <person name="Rounsley S."/>
            <person name="Marri P.R."/>
            <person name="Yu Y."/>
            <person name="He R."/>
            <person name="Sisneros N."/>
            <person name="Goicoechea J.L."/>
            <person name="Lee S.J."/>
            <person name="Angelova A."/>
            <person name="Kudrna D."/>
            <person name="Luo M."/>
            <person name="Affourtit J."/>
            <person name="Desany B."/>
            <person name="Knight J."/>
            <person name="Niazi F."/>
            <person name="Egholm M."/>
            <person name="Wing R.A."/>
        </authorList>
    </citation>
    <scope>NUCLEOTIDE SEQUENCE [LARGE SCALE GENOMIC DNA]</scope>
    <source>
        <strain evidence="7">cv. IRGC 105608</strain>
    </source>
</reference>